<dbReference type="AlphaFoldDB" id="A0A0B6XX17"/>
<accession>A0A0B6XX17</accession>
<feature type="non-terminal residue" evidence="2">
    <location>
        <position position="1"/>
    </location>
</feature>
<dbReference type="EMBL" id="HACG01001216">
    <property type="protein sequence ID" value="CEK48081.1"/>
    <property type="molecule type" value="Transcribed_RNA"/>
</dbReference>
<protein>
    <submittedName>
        <fullName evidence="2">Uncharacterized protein</fullName>
    </submittedName>
</protein>
<reference evidence="2" key="1">
    <citation type="submission" date="2014-12" db="EMBL/GenBank/DDBJ databases">
        <title>Insight into the proteome of Arion vulgaris.</title>
        <authorList>
            <person name="Aradska J."/>
            <person name="Bulat T."/>
            <person name="Smidak R."/>
            <person name="Sarate P."/>
            <person name="Gangsoo J."/>
            <person name="Sialana F."/>
            <person name="Bilban M."/>
            <person name="Lubec G."/>
        </authorList>
    </citation>
    <scope>NUCLEOTIDE SEQUENCE</scope>
    <source>
        <tissue evidence="2">Skin</tissue>
    </source>
</reference>
<gene>
    <name evidence="2" type="primary">ORF3049</name>
</gene>
<feature type="non-terminal residue" evidence="2">
    <location>
        <position position="162"/>
    </location>
</feature>
<evidence type="ECO:0000256" key="1">
    <source>
        <dbReference type="SAM" id="MobiDB-lite"/>
    </source>
</evidence>
<feature type="region of interest" description="Disordered" evidence="1">
    <location>
        <begin position="16"/>
        <end position="37"/>
    </location>
</feature>
<evidence type="ECO:0000313" key="2">
    <source>
        <dbReference type="EMBL" id="CEK48081.1"/>
    </source>
</evidence>
<sequence length="162" mass="17733">KSPTVGVVGKPVTITIDPGSKTALSPQKTKQPVSIPLQKKQSTELVSSLNNFSPAVKSSNIVPDRKINTSYMEYQQTEELSTDKTSVLPQKTRNVSVDSAYTVSQTSDTEGIASSSLPQMQDIQTKIFKQADVKNLDINWESGMVTDKQSGQRMSIKEAVQR</sequence>
<proteinExistence type="predicted"/>
<name>A0A0B6XX17_9EUPU</name>
<feature type="compositionally biased region" description="Polar residues" evidence="1">
    <location>
        <begin position="22"/>
        <end position="32"/>
    </location>
</feature>
<organism evidence="2">
    <name type="scientific">Arion vulgaris</name>
    <dbReference type="NCBI Taxonomy" id="1028688"/>
    <lineage>
        <taxon>Eukaryota</taxon>
        <taxon>Metazoa</taxon>
        <taxon>Spiralia</taxon>
        <taxon>Lophotrochozoa</taxon>
        <taxon>Mollusca</taxon>
        <taxon>Gastropoda</taxon>
        <taxon>Heterobranchia</taxon>
        <taxon>Euthyneura</taxon>
        <taxon>Panpulmonata</taxon>
        <taxon>Eupulmonata</taxon>
        <taxon>Stylommatophora</taxon>
        <taxon>Helicina</taxon>
        <taxon>Arionoidea</taxon>
        <taxon>Arionidae</taxon>
        <taxon>Arion</taxon>
    </lineage>
</organism>